<dbReference type="GO" id="GO:0016884">
    <property type="term" value="F:carbon-nitrogen ligase activity, with glutamine as amido-N-donor"/>
    <property type="evidence" value="ECO:0007669"/>
    <property type="project" value="InterPro"/>
</dbReference>
<dbReference type="EMBL" id="PFRZ01000047">
    <property type="protein sequence ID" value="PJC33256.1"/>
    <property type="molecule type" value="Genomic_DNA"/>
</dbReference>
<dbReference type="InterPro" id="IPR018027">
    <property type="entry name" value="Asn/Gln_amidotransferase"/>
</dbReference>
<dbReference type="InterPro" id="IPR003789">
    <property type="entry name" value="Asn/Gln_tRNA_amidoTrase-B-like"/>
</dbReference>
<dbReference type="SUPFAM" id="SSF89095">
    <property type="entry name" value="GatB/YqeY motif"/>
    <property type="match status" value="1"/>
</dbReference>
<comment type="caution">
    <text evidence="7">The sequence shown here is derived from an EMBL/GenBank/DDBJ whole genome shotgun (WGS) entry which is preliminary data.</text>
</comment>
<dbReference type="PANTHER" id="PTHR11659">
    <property type="entry name" value="GLUTAMYL-TRNA GLN AMIDOTRANSFERASE SUBUNIT B MITOCHONDRIAL AND PROKARYOTIC PET112-RELATED"/>
    <property type="match status" value="1"/>
</dbReference>
<dbReference type="InterPro" id="IPR017958">
    <property type="entry name" value="Gln-tRNA_amidoTrfase_suB_CS"/>
</dbReference>
<evidence type="ECO:0000256" key="3">
    <source>
        <dbReference type="ARBA" id="ARBA00022840"/>
    </source>
</evidence>
<dbReference type="Pfam" id="PF02934">
    <property type="entry name" value="GatB_N"/>
    <property type="match status" value="1"/>
</dbReference>
<dbReference type="Proteomes" id="UP000230580">
    <property type="component" value="Unassembled WGS sequence"/>
</dbReference>
<feature type="domain" description="Asn/Gln amidotransferase" evidence="6">
    <location>
        <begin position="196"/>
        <end position="335"/>
    </location>
</feature>
<dbReference type="Pfam" id="PF02637">
    <property type="entry name" value="GatB_Yqey"/>
    <property type="match status" value="1"/>
</dbReference>
<reference evidence="8" key="1">
    <citation type="submission" date="2017-09" db="EMBL/GenBank/DDBJ databases">
        <title>Depth-based differentiation of microbial function through sediment-hosted aquifers and enrichment of novel symbionts in the deep terrestrial subsurface.</title>
        <authorList>
            <person name="Probst A.J."/>
            <person name="Ladd B."/>
            <person name="Jarett J.K."/>
            <person name="Geller-Mcgrath D.E."/>
            <person name="Sieber C.M.K."/>
            <person name="Emerson J.B."/>
            <person name="Anantharaman K."/>
            <person name="Thomas B.C."/>
            <person name="Malmstrom R."/>
            <person name="Stieglmeier M."/>
            <person name="Klingl A."/>
            <person name="Woyke T."/>
            <person name="Ryan C.M."/>
            <person name="Banfield J.F."/>
        </authorList>
    </citation>
    <scope>NUCLEOTIDE SEQUENCE [LARGE SCALE GENOMIC DNA]</scope>
</reference>
<dbReference type="InterPro" id="IPR014746">
    <property type="entry name" value="Gln_synth/guanido_kin_cat_dom"/>
</dbReference>
<dbReference type="InterPro" id="IPR017959">
    <property type="entry name" value="Asn/Gln-tRNA_amidoTrfase_suB/E"/>
</dbReference>
<keyword evidence="3" id="KW-0067">ATP-binding</keyword>
<sequence>MEEDTGKLIHQKVNGRNVSLIDFNRSGVPLVEVVTEPDIHSAAQAKEYAKKLRQTVRYLDISDCDMEKGEMRLEANISLQKSQIPNPKSQINSKSQIQNNKLPNYKVELKNINSFRFLERGIEYEIERQKEILEKKETPIQETRGYNAEKNITFTQRTKEEAADYRYFPDPDLPPIRITNEWLSTIKKNLPEKLDNLFEKWLKKYNVKPEFAELLFETSSEAKWLNELFDKTSQARLPVDKLANQLIHKKIKANLFKDGQDKIIAEYKKATTVEDITDEDLKIFIDKVLKANPKAVADYKTGKRNVINFLVGQVMRGVKKKIEFKRLESLITSMLG</sequence>
<dbReference type="GO" id="GO:0005524">
    <property type="term" value="F:ATP binding"/>
    <property type="evidence" value="ECO:0007669"/>
    <property type="project" value="UniProtKB-KW"/>
</dbReference>
<evidence type="ECO:0000256" key="2">
    <source>
        <dbReference type="ARBA" id="ARBA00022741"/>
    </source>
</evidence>
<dbReference type="AlphaFoldDB" id="A0A2M8F1U8"/>
<dbReference type="Gene3D" id="1.10.10.410">
    <property type="match status" value="1"/>
</dbReference>
<evidence type="ECO:0000313" key="7">
    <source>
        <dbReference type="EMBL" id="PJC33256.1"/>
    </source>
</evidence>
<accession>A0A2M8F1U8</accession>
<keyword evidence="1" id="KW-0436">Ligase</keyword>
<evidence type="ECO:0000313" key="8">
    <source>
        <dbReference type="Proteomes" id="UP000230580"/>
    </source>
</evidence>
<organism evidence="7 8">
    <name type="scientific">Candidatus Roizmanbacteria bacterium CG_4_9_14_0_2_um_filter_35_15</name>
    <dbReference type="NCBI Taxonomy" id="1974836"/>
    <lineage>
        <taxon>Bacteria</taxon>
        <taxon>Candidatus Roizmaniibacteriota</taxon>
    </lineage>
</organism>
<dbReference type="InterPro" id="IPR023168">
    <property type="entry name" value="GatB_Yqey_C_2"/>
</dbReference>
<dbReference type="SMART" id="SM00845">
    <property type="entry name" value="GatB_Yqey"/>
    <property type="match status" value="1"/>
</dbReference>
<evidence type="ECO:0000259" key="6">
    <source>
        <dbReference type="SMART" id="SM00845"/>
    </source>
</evidence>
<keyword evidence="2" id="KW-0547">Nucleotide-binding</keyword>
<evidence type="ECO:0000256" key="5">
    <source>
        <dbReference type="ARBA" id="ARBA00047913"/>
    </source>
</evidence>
<name>A0A2M8F1U8_9BACT</name>
<keyword evidence="4" id="KW-0648">Protein biosynthesis</keyword>
<comment type="catalytic activity">
    <reaction evidence="5">
        <text>L-glutamyl-tRNA(Gln) + L-glutamine + ATP + H2O = L-glutaminyl-tRNA(Gln) + L-glutamate + ADP + phosphate + H(+)</text>
        <dbReference type="Rhea" id="RHEA:17521"/>
        <dbReference type="Rhea" id="RHEA-COMP:9681"/>
        <dbReference type="Rhea" id="RHEA-COMP:9684"/>
        <dbReference type="ChEBI" id="CHEBI:15377"/>
        <dbReference type="ChEBI" id="CHEBI:15378"/>
        <dbReference type="ChEBI" id="CHEBI:29985"/>
        <dbReference type="ChEBI" id="CHEBI:30616"/>
        <dbReference type="ChEBI" id="CHEBI:43474"/>
        <dbReference type="ChEBI" id="CHEBI:58359"/>
        <dbReference type="ChEBI" id="CHEBI:78520"/>
        <dbReference type="ChEBI" id="CHEBI:78521"/>
        <dbReference type="ChEBI" id="CHEBI:456216"/>
    </reaction>
</comment>
<gene>
    <name evidence="7" type="ORF">CO048_03530</name>
</gene>
<protein>
    <recommendedName>
        <fullName evidence="6">Asn/Gln amidotransferase domain-containing protein</fullName>
    </recommendedName>
</protein>
<dbReference type="PROSITE" id="PS01234">
    <property type="entry name" value="GATB"/>
    <property type="match status" value="1"/>
</dbReference>
<dbReference type="GO" id="GO:0006412">
    <property type="term" value="P:translation"/>
    <property type="evidence" value="ECO:0007669"/>
    <property type="project" value="UniProtKB-KW"/>
</dbReference>
<proteinExistence type="predicted"/>
<evidence type="ECO:0000256" key="4">
    <source>
        <dbReference type="ARBA" id="ARBA00022917"/>
    </source>
</evidence>
<evidence type="ECO:0000256" key="1">
    <source>
        <dbReference type="ARBA" id="ARBA00022598"/>
    </source>
</evidence>
<dbReference type="InterPro" id="IPR006075">
    <property type="entry name" value="Asn/Gln-tRNA_Trfase_suB/E_cat"/>
</dbReference>
<dbReference type="SUPFAM" id="SSF55931">
    <property type="entry name" value="Glutamine synthetase/guanido kinase"/>
    <property type="match status" value="1"/>
</dbReference>